<dbReference type="EMBL" id="UINC01001899">
    <property type="protein sequence ID" value="SUZ90500.1"/>
    <property type="molecule type" value="Genomic_DNA"/>
</dbReference>
<gene>
    <name evidence="1" type="ORF">METZ01_LOCUS43354</name>
</gene>
<organism evidence="1">
    <name type="scientific">marine metagenome</name>
    <dbReference type="NCBI Taxonomy" id="408172"/>
    <lineage>
        <taxon>unclassified sequences</taxon>
        <taxon>metagenomes</taxon>
        <taxon>ecological metagenomes</taxon>
    </lineage>
</organism>
<reference evidence="1" key="1">
    <citation type="submission" date="2018-05" db="EMBL/GenBank/DDBJ databases">
        <authorList>
            <person name="Lanie J.A."/>
            <person name="Ng W.-L."/>
            <person name="Kazmierczak K.M."/>
            <person name="Andrzejewski T.M."/>
            <person name="Davidsen T.M."/>
            <person name="Wayne K.J."/>
            <person name="Tettelin H."/>
            <person name="Glass J.I."/>
            <person name="Rusch D."/>
            <person name="Podicherti R."/>
            <person name="Tsui H.-C.T."/>
            <person name="Winkler M.E."/>
        </authorList>
    </citation>
    <scope>NUCLEOTIDE SEQUENCE</scope>
</reference>
<sequence>MFESLKKIGKQITRLLSDKKNN</sequence>
<dbReference type="AlphaFoldDB" id="A0A381RFL1"/>
<protein>
    <submittedName>
        <fullName evidence="1">Uncharacterized protein</fullName>
    </submittedName>
</protein>
<name>A0A381RFL1_9ZZZZ</name>
<proteinExistence type="predicted"/>
<evidence type="ECO:0000313" key="1">
    <source>
        <dbReference type="EMBL" id="SUZ90500.1"/>
    </source>
</evidence>
<accession>A0A381RFL1</accession>